<comment type="caution">
    <text evidence="2">The sequence shown here is derived from an EMBL/GenBank/DDBJ whole genome shotgun (WGS) entry which is preliminary data.</text>
</comment>
<protein>
    <submittedName>
        <fullName evidence="2">Concanavalin A-like lectin/glucanase superfamily protein</fullName>
    </submittedName>
</protein>
<dbReference type="AlphaFoldDB" id="A0A4V2UT61"/>
<dbReference type="EMBL" id="SMAD01000022">
    <property type="protein sequence ID" value="TCS84289.1"/>
    <property type="molecule type" value="Genomic_DNA"/>
</dbReference>
<evidence type="ECO:0000313" key="3">
    <source>
        <dbReference type="Proteomes" id="UP000295807"/>
    </source>
</evidence>
<feature type="chain" id="PRO_5020320498" evidence="1">
    <location>
        <begin position="26"/>
        <end position="576"/>
    </location>
</feature>
<dbReference type="Pfam" id="PF13385">
    <property type="entry name" value="Laminin_G_3"/>
    <property type="match status" value="1"/>
</dbReference>
<dbReference type="SUPFAM" id="SSF49899">
    <property type="entry name" value="Concanavalin A-like lectins/glucanases"/>
    <property type="match status" value="1"/>
</dbReference>
<feature type="signal peptide" evidence="1">
    <location>
        <begin position="1"/>
        <end position="25"/>
    </location>
</feature>
<dbReference type="Gene3D" id="3.40.720.10">
    <property type="entry name" value="Alkaline Phosphatase, subunit A"/>
    <property type="match status" value="1"/>
</dbReference>
<dbReference type="InterPro" id="IPR002591">
    <property type="entry name" value="Phosphodiest/P_Trfase"/>
</dbReference>
<name>A0A4V2UT61_9SPHI</name>
<keyword evidence="2" id="KW-0430">Lectin</keyword>
<dbReference type="GO" id="GO:0005975">
    <property type="term" value="P:carbohydrate metabolic process"/>
    <property type="evidence" value="ECO:0007669"/>
    <property type="project" value="UniProtKB-ARBA"/>
</dbReference>
<dbReference type="SUPFAM" id="SSF53649">
    <property type="entry name" value="Alkaline phosphatase-like"/>
    <property type="match status" value="1"/>
</dbReference>
<dbReference type="Gene3D" id="2.60.120.200">
    <property type="match status" value="1"/>
</dbReference>
<dbReference type="OrthoDB" id="279982at2"/>
<dbReference type="GO" id="GO:0030246">
    <property type="term" value="F:carbohydrate binding"/>
    <property type="evidence" value="ECO:0007669"/>
    <property type="project" value="UniProtKB-KW"/>
</dbReference>
<keyword evidence="1" id="KW-0732">Signal</keyword>
<dbReference type="InterPro" id="IPR013320">
    <property type="entry name" value="ConA-like_dom_sf"/>
</dbReference>
<dbReference type="RefSeq" id="WP_132130740.1">
    <property type="nucleotide sequence ID" value="NZ_CP042432.1"/>
</dbReference>
<keyword evidence="3" id="KW-1185">Reference proteome</keyword>
<dbReference type="Pfam" id="PF01663">
    <property type="entry name" value="Phosphodiest"/>
    <property type="match status" value="1"/>
</dbReference>
<sequence length="576" mass="63883">MKMIKKYAIKVSCGLAIGLTALMTACNGNFEKVLPDTDYSDSISVIYGNPKVLYLIVDGARGVSVRDAQAPHLTSLLPSSIYSWVSLSDDEINGDAGNWASLLTGVEKEKHGVVNNDLSSANLDEYPVIFERVKEALPESSISVFGTSALFTEQLSAGADVKETFDGDEGVTAAVIDALSEDDATFITAQFSGVDEAGAAHTYDLSSPEYKAAILAFDDQLGSILEALQNRPEYESENWLVVVTSSSGGPFTLPEEENDNTIFSKPAFNTFTVFYSRQYGQRFIGKPYLGSRFQGDFVRFQGQRKAQLLQGDNSVYDFAEDQEFTIELKVKKNPGPDNNYKFYYPAVLGKRSEWSSGWGGSPGWTIFLEDRFWMFNLRGDDGDVGQVRGADLADATWNSIAVSCVIRNGERFVRTYTNGAYNGEMNITGWGNIINDFPLTMGYLQGNGHREPDVYLSDVRIWRYPLPDEVISQFACETYIDASHPFYDYLAGYWPVYGGAEGDTLIRDEGPLGNHLRLSEDDFSWDLLNEFICAPSTADLGNLVPGTADIPAQLFSWLKIARQENWQLDGRVWLDQ</sequence>
<evidence type="ECO:0000256" key="1">
    <source>
        <dbReference type="SAM" id="SignalP"/>
    </source>
</evidence>
<organism evidence="2 3">
    <name type="scientific">Anseongella ginsenosidimutans</name>
    <dbReference type="NCBI Taxonomy" id="496056"/>
    <lineage>
        <taxon>Bacteria</taxon>
        <taxon>Pseudomonadati</taxon>
        <taxon>Bacteroidota</taxon>
        <taxon>Sphingobacteriia</taxon>
        <taxon>Sphingobacteriales</taxon>
        <taxon>Sphingobacteriaceae</taxon>
        <taxon>Anseongella</taxon>
    </lineage>
</organism>
<proteinExistence type="predicted"/>
<gene>
    <name evidence="2" type="ORF">EDD80_1229</name>
</gene>
<evidence type="ECO:0000313" key="2">
    <source>
        <dbReference type="EMBL" id="TCS84289.1"/>
    </source>
</evidence>
<dbReference type="GO" id="GO:0004553">
    <property type="term" value="F:hydrolase activity, hydrolyzing O-glycosyl compounds"/>
    <property type="evidence" value="ECO:0007669"/>
    <property type="project" value="UniProtKB-ARBA"/>
</dbReference>
<dbReference type="PROSITE" id="PS51257">
    <property type="entry name" value="PROKAR_LIPOPROTEIN"/>
    <property type="match status" value="1"/>
</dbReference>
<reference evidence="2 3" key="1">
    <citation type="submission" date="2019-03" db="EMBL/GenBank/DDBJ databases">
        <title>Genomic Encyclopedia of Type Strains, Phase IV (KMG-IV): sequencing the most valuable type-strain genomes for metagenomic binning, comparative biology and taxonomic classification.</title>
        <authorList>
            <person name="Goeker M."/>
        </authorList>
    </citation>
    <scope>NUCLEOTIDE SEQUENCE [LARGE SCALE GENOMIC DNA]</scope>
    <source>
        <strain evidence="2 3">DSM 21100</strain>
    </source>
</reference>
<dbReference type="Proteomes" id="UP000295807">
    <property type="component" value="Unassembled WGS sequence"/>
</dbReference>
<accession>A0A4V2UT61</accession>
<dbReference type="InterPro" id="IPR017850">
    <property type="entry name" value="Alkaline_phosphatase_core_sf"/>
</dbReference>